<dbReference type="Pfam" id="PF25944">
    <property type="entry name" value="Beta-barrel_RND"/>
    <property type="match status" value="1"/>
</dbReference>
<dbReference type="InterPro" id="IPR006143">
    <property type="entry name" value="RND_pump_MFP"/>
</dbReference>
<dbReference type="FunFam" id="2.40.420.20:FF:000001">
    <property type="entry name" value="Efflux RND transporter periplasmic adaptor subunit"/>
    <property type="match status" value="1"/>
</dbReference>
<keyword evidence="3" id="KW-0175">Coiled coil</keyword>
<dbReference type="Pfam" id="PF25917">
    <property type="entry name" value="BSH_RND"/>
    <property type="match status" value="1"/>
</dbReference>
<evidence type="ECO:0000259" key="8">
    <source>
        <dbReference type="Pfam" id="PF25967"/>
    </source>
</evidence>
<dbReference type="PANTHER" id="PTHR30158">
    <property type="entry name" value="ACRA/E-RELATED COMPONENT OF DRUG EFFLUX TRANSPORTER"/>
    <property type="match status" value="1"/>
</dbReference>
<dbReference type="NCBIfam" id="TIGR01730">
    <property type="entry name" value="RND_mfp"/>
    <property type="match status" value="1"/>
</dbReference>
<feature type="compositionally biased region" description="Low complexity" evidence="4">
    <location>
        <begin position="402"/>
        <end position="430"/>
    </location>
</feature>
<dbReference type="InterPro" id="IPR058626">
    <property type="entry name" value="MdtA-like_b-barrel"/>
</dbReference>
<sequence length="443" mass="46048">MSLSKRTLALSVAAVIGAAAVGTYGIVSNAGASQQPAAVPAAMPVDVAPAIARNITEWDEFSGRLEAVERVEVRPLVGGTIVAVHFKDGSIVKKGDPLFTIDPRPYAAEVARTQAALTAAKSRVAYTASELDRAQKLVADNAIARREFEEKENAAREAQANLQGAAAALDAARLNLEYTRIVAPVAGRVSRAEITVGNVVATGGAAPVLTTLVSVSPMYAAFDADEQTYLRFSANAAHGGKTPVYIGLANEDGYTREGVIQSVDNRLDVRSGTIRVRATVDNADGRLTPGLYARVKMSSGTPHDAVLISDKAVGTDQDKKFVLVVDAANKTSYRAVTLGASVDGLRVVKAGLKVGERIVVNGLQRVRPGDPVTPNAVTMDSLVAKRAVRPGTPPQPDADTSARNTAEAAAPAPATAPAAKAEPQARPANAKTAAAQRLPADRA</sequence>
<dbReference type="InterPro" id="IPR058624">
    <property type="entry name" value="MdtA-like_HH"/>
</dbReference>
<comment type="caution">
    <text evidence="9">The sequence shown here is derived from an EMBL/GenBank/DDBJ whole genome shotgun (WGS) entry which is preliminary data.</text>
</comment>
<dbReference type="GO" id="GO:0046677">
    <property type="term" value="P:response to antibiotic"/>
    <property type="evidence" value="ECO:0007669"/>
    <property type="project" value="TreeGrafter"/>
</dbReference>
<dbReference type="Gene3D" id="1.10.287.470">
    <property type="entry name" value="Helix hairpin bin"/>
    <property type="match status" value="1"/>
</dbReference>
<protein>
    <submittedName>
        <fullName evidence="9">Efflux transporter periplasmic adaptor subunit</fullName>
    </submittedName>
</protein>
<comment type="similarity">
    <text evidence="2">Belongs to the membrane fusion protein (MFP) (TC 8.A.1) family.</text>
</comment>
<dbReference type="GO" id="GO:0030313">
    <property type="term" value="C:cell envelope"/>
    <property type="evidence" value="ECO:0007669"/>
    <property type="project" value="UniProtKB-SubCell"/>
</dbReference>
<feature type="coiled-coil region" evidence="3">
    <location>
        <begin position="134"/>
        <end position="175"/>
    </location>
</feature>
<dbReference type="Gene3D" id="2.40.30.170">
    <property type="match status" value="1"/>
</dbReference>
<dbReference type="InterPro" id="IPR058625">
    <property type="entry name" value="MdtA-like_BSH"/>
</dbReference>
<reference evidence="9 10" key="1">
    <citation type="submission" date="2017-04" db="EMBL/GenBank/DDBJ databases">
        <title>Genome Announcement: Closed genomes of Ralstonia solanacearum strains K60, UW551, and UW700.</title>
        <authorList>
            <person name="Hayes M."/>
            <person name="Macintyre A.M."/>
            <person name="Allen C."/>
        </authorList>
    </citation>
    <scope>NUCLEOTIDE SEQUENCE [LARGE SCALE GENOMIC DNA]</scope>
    <source>
        <strain evidence="9 10">UW25</strain>
    </source>
</reference>
<evidence type="ECO:0000256" key="2">
    <source>
        <dbReference type="ARBA" id="ARBA00009477"/>
    </source>
</evidence>
<evidence type="ECO:0000259" key="6">
    <source>
        <dbReference type="Pfam" id="PF25917"/>
    </source>
</evidence>
<feature type="region of interest" description="Disordered" evidence="4">
    <location>
        <begin position="387"/>
        <end position="443"/>
    </location>
</feature>
<accession>A0AAP8D2F9</accession>
<dbReference type="GO" id="GO:0022857">
    <property type="term" value="F:transmembrane transporter activity"/>
    <property type="evidence" value="ECO:0007669"/>
    <property type="project" value="InterPro"/>
</dbReference>
<dbReference type="Pfam" id="PF25967">
    <property type="entry name" value="RND-MFP_C"/>
    <property type="match status" value="1"/>
</dbReference>
<organism evidence="9 10">
    <name type="scientific">Ralstonia solanacearum K60</name>
    <dbReference type="NCBI Taxonomy" id="1091042"/>
    <lineage>
        <taxon>Bacteria</taxon>
        <taxon>Pseudomonadati</taxon>
        <taxon>Pseudomonadota</taxon>
        <taxon>Betaproteobacteria</taxon>
        <taxon>Burkholderiales</taxon>
        <taxon>Burkholderiaceae</taxon>
        <taxon>Ralstonia</taxon>
        <taxon>Ralstonia solanacearum species complex</taxon>
    </lineage>
</organism>
<dbReference type="GO" id="GO:0005886">
    <property type="term" value="C:plasma membrane"/>
    <property type="evidence" value="ECO:0007669"/>
    <property type="project" value="TreeGrafter"/>
</dbReference>
<dbReference type="Gene3D" id="2.40.420.20">
    <property type="match status" value="1"/>
</dbReference>
<evidence type="ECO:0000313" key="9">
    <source>
        <dbReference type="EMBL" id="OYQ09774.1"/>
    </source>
</evidence>
<dbReference type="AlphaFoldDB" id="A0AAP8D2F9"/>
<dbReference type="Proteomes" id="UP000216164">
    <property type="component" value="Unassembled WGS sequence"/>
</dbReference>
<evidence type="ECO:0000259" key="5">
    <source>
        <dbReference type="Pfam" id="PF25876"/>
    </source>
</evidence>
<evidence type="ECO:0000313" key="10">
    <source>
        <dbReference type="Proteomes" id="UP000216164"/>
    </source>
</evidence>
<comment type="subcellular location">
    <subcellularLocation>
        <location evidence="1">Cell envelope</location>
    </subcellularLocation>
</comment>
<proteinExistence type="inferred from homology"/>
<evidence type="ECO:0000256" key="3">
    <source>
        <dbReference type="SAM" id="Coils"/>
    </source>
</evidence>
<name>A0AAP8D2F9_RALSL</name>
<evidence type="ECO:0000256" key="1">
    <source>
        <dbReference type="ARBA" id="ARBA00004196"/>
    </source>
</evidence>
<feature type="domain" description="Multidrug resistance protein MdtA-like beta-barrel" evidence="7">
    <location>
        <begin position="217"/>
        <end position="300"/>
    </location>
</feature>
<feature type="domain" description="Multidrug resistance protein MdtA-like barrel-sandwich hybrid" evidence="6">
    <location>
        <begin position="70"/>
        <end position="211"/>
    </location>
</feature>
<feature type="domain" description="Multidrug resistance protein MdtA-like C-terminal permuted SH3" evidence="8">
    <location>
        <begin position="304"/>
        <end position="365"/>
    </location>
</feature>
<dbReference type="Gene3D" id="2.40.50.100">
    <property type="match status" value="1"/>
</dbReference>
<dbReference type="PANTHER" id="PTHR30158:SF10">
    <property type="entry name" value="CATION EFFLUX PUMP"/>
    <property type="match status" value="1"/>
</dbReference>
<dbReference type="RefSeq" id="WP_094395400.1">
    <property type="nucleotide sequence ID" value="NZ_NCTK01000002.1"/>
</dbReference>
<evidence type="ECO:0000259" key="7">
    <source>
        <dbReference type="Pfam" id="PF25944"/>
    </source>
</evidence>
<dbReference type="Pfam" id="PF25876">
    <property type="entry name" value="HH_MFP_RND"/>
    <property type="match status" value="1"/>
</dbReference>
<dbReference type="SUPFAM" id="SSF111369">
    <property type="entry name" value="HlyD-like secretion proteins"/>
    <property type="match status" value="1"/>
</dbReference>
<evidence type="ECO:0000256" key="4">
    <source>
        <dbReference type="SAM" id="MobiDB-lite"/>
    </source>
</evidence>
<gene>
    <name evidence="9" type="ORF">B7R77_23320</name>
</gene>
<dbReference type="EMBL" id="NCTK01000002">
    <property type="protein sequence ID" value="OYQ09774.1"/>
    <property type="molecule type" value="Genomic_DNA"/>
</dbReference>
<dbReference type="InterPro" id="IPR058627">
    <property type="entry name" value="MdtA-like_C"/>
</dbReference>
<feature type="domain" description="Multidrug resistance protein MdtA-like alpha-helical hairpin" evidence="5">
    <location>
        <begin position="111"/>
        <end position="179"/>
    </location>
</feature>